<gene>
    <name evidence="1" type="ORF">Salat_0662700</name>
</gene>
<accession>A0AAE1YRT7</accession>
<evidence type="ECO:0000313" key="1">
    <source>
        <dbReference type="EMBL" id="KAK4434997.1"/>
    </source>
</evidence>
<organism evidence="1 2">
    <name type="scientific">Sesamum alatum</name>
    <dbReference type="NCBI Taxonomy" id="300844"/>
    <lineage>
        <taxon>Eukaryota</taxon>
        <taxon>Viridiplantae</taxon>
        <taxon>Streptophyta</taxon>
        <taxon>Embryophyta</taxon>
        <taxon>Tracheophyta</taxon>
        <taxon>Spermatophyta</taxon>
        <taxon>Magnoliopsida</taxon>
        <taxon>eudicotyledons</taxon>
        <taxon>Gunneridae</taxon>
        <taxon>Pentapetalae</taxon>
        <taxon>asterids</taxon>
        <taxon>lamiids</taxon>
        <taxon>Lamiales</taxon>
        <taxon>Pedaliaceae</taxon>
        <taxon>Sesamum</taxon>
    </lineage>
</organism>
<dbReference type="EMBL" id="JACGWO010000002">
    <property type="protein sequence ID" value="KAK4434997.1"/>
    <property type="molecule type" value="Genomic_DNA"/>
</dbReference>
<name>A0AAE1YRT7_9LAMI</name>
<comment type="caution">
    <text evidence="1">The sequence shown here is derived from an EMBL/GenBank/DDBJ whole genome shotgun (WGS) entry which is preliminary data.</text>
</comment>
<reference evidence="1" key="1">
    <citation type="submission" date="2020-06" db="EMBL/GenBank/DDBJ databases">
        <authorList>
            <person name="Li T."/>
            <person name="Hu X."/>
            <person name="Zhang T."/>
            <person name="Song X."/>
            <person name="Zhang H."/>
            <person name="Dai N."/>
            <person name="Sheng W."/>
            <person name="Hou X."/>
            <person name="Wei L."/>
        </authorList>
    </citation>
    <scope>NUCLEOTIDE SEQUENCE</scope>
    <source>
        <strain evidence="1">3651</strain>
        <tissue evidence="1">Leaf</tissue>
    </source>
</reference>
<sequence>MHSRMATDRISSLPCNHPLISQLLFTLDQFAHSYLVHGELRLPFAFRGFGRLATLDLVNVSMVVEDFKSFIFKCPILEYVTVQSFGPKAIGDLEIDAPNVKFFS</sequence>
<keyword evidence="2" id="KW-1185">Reference proteome</keyword>
<evidence type="ECO:0000313" key="2">
    <source>
        <dbReference type="Proteomes" id="UP001293254"/>
    </source>
</evidence>
<dbReference type="Proteomes" id="UP001293254">
    <property type="component" value="Unassembled WGS sequence"/>
</dbReference>
<dbReference type="AlphaFoldDB" id="A0AAE1YRT7"/>
<proteinExistence type="predicted"/>
<reference evidence="1" key="2">
    <citation type="journal article" date="2024" name="Plant">
        <title>Genomic evolution and insights into agronomic trait innovations of Sesamum species.</title>
        <authorList>
            <person name="Miao H."/>
            <person name="Wang L."/>
            <person name="Qu L."/>
            <person name="Liu H."/>
            <person name="Sun Y."/>
            <person name="Le M."/>
            <person name="Wang Q."/>
            <person name="Wei S."/>
            <person name="Zheng Y."/>
            <person name="Lin W."/>
            <person name="Duan Y."/>
            <person name="Cao H."/>
            <person name="Xiong S."/>
            <person name="Wang X."/>
            <person name="Wei L."/>
            <person name="Li C."/>
            <person name="Ma Q."/>
            <person name="Ju M."/>
            <person name="Zhao R."/>
            <person name="Li G."/>
            <person name="Mu C."/>
            <person name="Tian Q."/>
            <person name="Mei H."/>
            <person name="Zhang T."/>
            <person name="Gao T."/>
            <person name="Zhang H."/>
        </authorList>
    </citation>
    <scope>NUCLEOTIDE SEQUENCE</scope>
    <source>
        <strain evidence="1">3651</strain>
    </source>
</reference>
<protein>
    <submittedName>
        <fullName evidence="1">Uncharacterized protein</fullName>
    </submittedName>
</protein>